<evidence type="ECO:0000256" key="2">
    <source>
        <dbReference type="SAM" id="Phobius"/>
    </source>
</evidence>
<dbReference type="RefSeq" id="WP_365850779.1">
    <property type="nucleotide sequence ID" value="NZ_CP108135.1"/>
</dbReference>
<feature type="compositionally biased region" description="Basic and acidic residues" evidence="1">
    <location>
        <begin position="140"/>
        <end position="152"/>
    </location>
</feature>
<keyword evidence="2" id="KW-0812">Transmembrane</keyword>
<gene>
    <name evidence="3" type="ORF">OG560_17780</name>
</gene>
<feature type="compositionally biased region" description="Basic and acidic residues" evidence="1">
    <location>
        <begin position="99"/>
        <end position="116"/>
    </location>
</feature>
<keyword evidence="2" id="KW-1133">Transmembrane helix</keyword>
<accession>A0ABZ1K4A4</accession>
<feature type="transmembrane region" description="Helical" evidence="2">
    <location>
        <begin position="38"/>
        <end position="57"/>
    </location>
</feature>
<evidence type="ECO:0000313" key="4">
    <source>
        <dbReference type="Proteomes" id="UP001622496"/>
    </source>
</evidence>
<dbReference type="EMBL" id="CP108135">
    <property type="protein sequence ID" value="WTP67167.1"/>
    <property type="molecule type" value="Genomic_DNA"/>
</dbReference>
<evidence type="ECO:0000313" key="3">
    <source>
        <dbReference type="EMBL" id="WTP67167.1"/>
    </source>
</evidence>
<reference evidence="3 4" key="1">
    <citation type="submission" date="2022-10" db="EMBL/GenBank/DDBJ databases">
        <title>The complete genomes of actinobacterial strains from the NBC collection.</title>
        <authorList>
            <person name="Joergensen T.S."/>
            <person name="Alvarez Arevalo M."/>
            <person name="Sterndorff E.B."/>
            <person name="Faurdal D."/>
            <person name="Vuksanovic O."/>
            <person name="Mourched A.-S."/>
            <person name="Charusanti P."/>
            <person name="Shaw S."/>
            <person name="Blin K."/>
            <person name="Weber T."/>
        </authorList>
    </citation>
    <scope>NUCLEOTIDE SEQUENCE [LARGE SCALE GENOMIC DNA]</scope>
    <source>
        <strain evidence="3 4">NBC_00185</strain>
    </source>
</reference>
<keyword evidence="2" id="KW-0472">Membrane</keyword>
<organism evidence="3 4">
    <name type="scientific">[Kitasatospora] papulosa</name>
    <dbReference type="NCBI Taxonomy" id="1464011"/>
    <lineage>
        <taxon>Bacteria</taxon>
        <taxon>Bacillati</taxon>
        <taxon>Actinomycetota</taxon>
        <taxon>Actinomycetes</taxon>
        <taxon>Kitasatosporales</taxon>
        <taxon>Streptomycetaceae</taxon>
        <taxon>Streptomyces</taxon>
    </lineage>
</organism>
<protein>
    <submittedName>
        <fullName evidence="3">Uncharacterized protein</fullName>
    </submittedName>
</protein>
<sequence>MIGRTSPALALNLPTLAVALLALGLIVGGVGLFDDEGVFTRAGILLALGSMPPLIVWQSQRAHHATADQLEAAHEAGYRLALDHVARGLLEADATAPPDGDHRLEAPDDHTDDNRATGEQCKVRRLFAVGDTKTTSPTNHQEDTPQEKRTGT</sequence>
<feature type="region of interest" description="Disordered" evidence="1">
    <location>
        <begin position="91"/>
        <end position="152"/>
    </location>
</feature>
<name>A0ABZ1K4A4_9ACTN</name>
<proteinExistence type="predicted"/>
<dbReference type="Proteomes" id="UP001622496">
    <property type="component" value="Chromosome"/>
</dbReference>
<feature type="transmembrane region" description="Helical" evidence="2">
    <location>
        <begin position="9"/>
        <end position="32"/>
    </location>
</feature>
<evidence type="ECO:0000256" key="1">
    <source>
        <dbReference type="SAM" id="MobiDB-lite"/>
    </source>
</evidence>
<keyword evidence="4" id="KW-1185">Reference proteome</keyword>